<dbReference type="Gene3D" id="1.20.1270.390">
    <property type="match status" value="1"/>
</dbReference>
<dbReference type="EMBL" id="PXXU01000024">
    <property type="protein sequence ID" value="PSJ17236.1"/>
    <property type="molecule type" value="Genomic_DNA"/>
</dbReference>
<dbReference type="PROSITE" id="PS51257">
    <property type="entry name" value="PROKAR_LIPOPROTEIN"/>
    <property type="match status" value="1"/>
</dbReference>
<dbReference type="AlphaFoldDB" id="A0A2P7NUT8"/>
<keyword evidence="1" id="KW-0175">Coiled coil</keyword>
<accession>A0A2P7NUT8</accession>
<feature type="coiled-coil region" evidence="1">
    <location>
        <begin position="53"/>
        <end position="122"/>
    </location>
</feature>
<keyword evidence="4" id="KW-1185">Reference proteome</keyword>
<dbReference type="Pfam" id="PF14346">
    <property type="entry name" value="DUF4398"/>
    <property type="match status" value="1"/>
</dbReference>
<feature type="domain" description="DUF4398" evidence="2">
    <location>
        <begin position="35"/>
        <end position="110"/>
    </location>
</feature>
<proteinExistence type="predicted"/>
<reference evidence="3 4" key="1">
    <citation type="submission" date="2018-03" db="EMBL/GenBank/DDBJ databases">
        <title>Draft genome of Nitrosomonas supralitoralis APG5.</title>
        <authorList>
            <person name="Urakawa H."/>
            <person name="Lopez J.V."/>
        </authorList>
    </citation>
    <scope>NUCLEOTIDE SEQUENCE [LARGE SCALE GENOMIC DNA]</scope>
    <source>
        <strain evidence="3 4">APG5</strain>
    </source>
</reference>
<evidence type="ECO:0000313" key="4">
    <source>
        <dbReference type="Proteomes" id="UP000241912"/>
    </source>
</evidence>
<evidence type="ECO:0000259" key="2">
    <source>
        <dbReference type="Pfam" id="PF14346"/>
    </source>
</evidence>
<evidence type="ECO:0000256" key="1">
    <source>
        <dbReference type="SAM" id="Coils"/>
    </source>
</evidence>
<comment type="caution">
    <text evidence="3">The sequence shown here is derived from an EMBL/GenBank/DDBJ whole genome shotgun (WGS) entry which is preliminary data.</text>
</comment>
<dbReference type="InterPro" id="IPR025511">
    <property type="entry name" value="DUF4398"/>
</dbReference>
<sequence length="131" mass="14486">MIQRFSYKELLRLTTAITVLFSLIACASPPIPPTQELAAAELAINNADRARIADLASAELREARTKLNAARDAVRQEKMILAQQLAEQARADAELAVAKAEAAKAKAVNDEMQKNIDIMKQEMQRNRGVRQ</sequence>
<dbReference type="OrthoDB" id="7067410at2"/>
<name>A0A2P7NUT8_9PROT</name>
<protein>
    <recommendedName>
        <fullName evidence="2">DUF4398 domain-containing protein</fullName>
    </recommendedName>
</protein>
<dbReference type="Proteomes" id="UP000241912">
    <property type="component" value="Unassembled WGS sequence"/>
</dbReference>
<dbReference type="RefSeq" id="WP_106706967.1">
    <property type="nucleotide sequence ID" value="NZ_PXXU01000024.1"/>
</dbReference>
<evidence type="ECO:0000313" key="3">
    <source>
        <dbReference type="EMBL" id="PSJ17236.1"/>
    </source>
</evidence>
<gene>
    <name evidence="3" type="ORF">C7H79_09085</name>
</gene>
<organism evidence="3 4">
    <name type="scientific">Nitrosomonas supralitoralis</name>
    <dbReference type="NCBI Taxonomy" id="2116706"/>
    <lineage>
        <taxon>Bacteria</taxon>
        <taxon>Pseudomonadati</taxon>
        <taxon>Pseudomonadota</taxon>
        <taxon>Betaproteobacteria</taxon>
        <taxon>Nitrosomonadales</taxon>
        <taxon>Nitrosomonadaceae</taxon>
        <taxon>Nitrosomonas</taxon>
    </lineage>
</organism>